<dbReference type="EMBL" id="ANIY01002827">
    <property type="protein sequence ID" value="ETP39048.1"/>
    <property type="molecule type" value="Genomic_DNA"/>
</dbReference>
<proteinExistence type="predicted"/>
<feature type="region of interest" description="Disordered" evidence="1">
    <location>
        <begin position="1"/>
        <end position="41"/>
    </location>
</feature>
<evidence type="ECO:0000256" key="1">
    <source>
        <dbReference type="SAM" id="MobiDB-lite"/>
    </source>
</evidence>
<sequence>MMTSAPRISTGWRLQQFGEENGQGNDRSKRRSQSASPVRFRAPSKRYNNIVWFKSTALDDTLKQGYGLAWLMRGGKLLYRRQPIKYKLKYQKGANNEDNVRSEKASSVTQQ</sequence>
<gene>
    <name evidence="2" type="ORF">F442_13464</name>
</gene>
<accession>W2YVK9</accession>
<evidence type="ECO:0000313" key="2">
    <source>
        <dbReference type="EMBL" id="ETP39048.1"/>
    </source>
</evidence>
<name>W2YVK9_PHYNI</name>
<dbReference type="AlphaFoldDB" id="W2YVK9"/>
<evidence type="ECO:0000313" key="3">
    <source>
        <dbReference type="Proteomes" id="UP000018948"/>
    </source>
</evidence>
<comment type="caution">
    <text evidence="2">The sequence shown here is derived from an EMBL/GenBank/DDBJ whole genome shotgun (WGS) entry which is preliminary data.</text>
</comment>
<reference evidence="2 3" key="1">
    <citation type="submission" date="2013-11" db="EMBL/GenBank/DDBJ databases">
        <title>The Genome Sequence of Phytophthora parasitica P10297.</title>
        <authorList>
            <consortium name="The Broad Institute Genomics Platform"/>
            <person name="Russ C."/>
            <person name="Tyler B."/>
            <person name="Panabieres F."/>
            <person name="Shan W."/>
            <person name="Tripathy S."/>
            <person name="Grunwald N."/>
            <person name="Machado M."/>
            <person name="Johnson C.S."/>
            <person name="Walker B."/>
            <person name="Young S.K."/>
            <person name="Zeng Q."/>
            <person name="Gargeya S."/>
            <person name="Fitzgerald M."/>
            <person name="Haas B."/>
            <person name="Abouelleil A."/>
            <person name="Allen A.W."/>
            <person name="Alvarado L."/>
            <person name="Arachchi H.M."/>
            <person name="Berlin A.M."/>
            <person name="Chapman S.B."/>
            <person name="Gainer-Dewar J."/>
            <person name="Goldberg J."/>
            <person name="Griggs A."/>
            <person name="Gujja S."/>
            <person name="Hansen M."/>
            <person name="Howarth C."/>
            <person name="Imamovic A."/>
            <person name="Ireland A."/>
            <person name="Larimer J."/>
            <person name="McCowan C."/>
            <person name="Murphy C."/>
            <person name="Pearson M."/>
            <person name="Poon T.W."/>
            <person name="Priest M."/>
            <person name="Roberts A."/>
            <person name="Saif S."/>
            <person name="Shea T."/>
            <person name="Sisk P."/>
            <person name="Sykes S."/>
            <person name="Wortman J."/>
            <person name="Nusbaum C."/>
            <person name="Birren B."/>
        </authorList>
    </citation>
    <scope>NUCLEOTIDE SEQUENCE [LARGE SCALE GENOMIC DNA]</scope>
    <source>
        <strain evidence="2 3">P10297</strain>
    </source>
</reference>
<dbReference type="Proteomes" id="UP000018948">
    <property type="component" value="Unassembled WGS sequence"/>
</dbReference>
<organism evidence="2 3">
    <name type="scientific">Phytophthora nicotianae P10297</name>
    <dbReference type="NCBI Taxonomy" id="1317064"/>
    <lineage>
        <taxon>Eukaryota</taxon>
        <taxon>Sar</taxon>
        <taxon>Stramenopiles</taxon>
        <taxon>Oomycota</taxon>
        <taxon>Peronosporomycetes</taxon>
        <taxon>Peronosporales</taxon>
        <taxon>Peronosporaceae</taxon>
        <taxon>Phytophthora</taxon>
    </lineage>
</organism>
<protein>
    <submittedName>
        <fullName evidence="2">Uncharacterized protein</fullName>
    </submittedName>
</protein>